<dbReference type="InterPro" id="IPR006094">
    <property type="entry name" value="Oxid_FAD_bind_N"/>
</dbReference>
<dbReference type="Gene3D" id="1.10.45.10">
    <property type="entry name" value="Vanillyl-alcohol Oxidase, Chain A, domain 4"/>
    <property type="match status" value="1"/>
</dbReference>
<sequence length="626" mass="69221">MSPNSPYPPPPTLSSKHSGLPERLLDAGTVCKNRLLGKRTQPESSPRHGDVPRLPPDTTRAEFNQAIDDLKHILGAEHVEVNDKPLVDGWYVEHPNTHDAFHIARQEDMVCSAVAYPGSVADVQAIVRWANKYRIPIYPVSMGRNIGYGGTAPRVPGSVVIDLGRRMNRILNIDPENASCLVEPGVSYFALYEEIQRRKLPLWIDTPDVGGGSVLGNAIDRGVGYTPYGDHFANHCGLEIVLPNGELLRTGMGALPGKNGADNPTWQSFQPAYGPYSDGMFSQSNFGIVVQMGMWLMPETGHQSYVITFPREEDFPAIVEIIRPLAQQRVLGNIPQLRHVIQELATTARPKTDFYDGSGPVPRDVIREHASTMPLGDVSWVFYGTQYGDPASIAAQLELIRTAFSKIQGARMVLPEELPPEHYLHSRVSVCGGVPILRELDWLNWVPNAAHLFFSPIVPTRGRDAQIVHDIVVRLHTKYGFDLIPTLCVAGREMHYIVNIVYDRASLDEKKRAAACMREMIAEAAAEGYGEYRTHILFADMVAGTYNWGNNALMRFNETIKDALDPNGILAPGRNGIWPKRFRGKGWEILGTEVEDALEGKGIGPSSEYRLAAVEPEGLGDRSKSV</sequence>
<dbReference type="SUPFAM" id="SSF55103">
    <property type="entry name" value="FAD-linked oxidases, C-terminal domain"/>
    <property type="match status" value="1"/>
</dbReference>
<name>A0A175VX70_9PEZI</name>
<protein>
    <submittedName>
        <fullName evidence="7">Vanillyl-alcohol oxidase</fullName>
    </submittedName>
</protein>
<dbReference type="GO" id="GO:0005739">
    <property type="term" value="C:mitochondrion"/>
    <property type="evidence" value="ECO:0007669"/>
    <property type="project" value="TreeGrafter"/>
</dbReference>
<keyword evidence="2" id="KW-0285">Flavoprotein</keyword>
<gene>
    <name evidence="7" type="ORF">MMYC01_206621</name>
</gene>
<feature type="region of interest" description="Disordered" evidence="5">
    <location>
        <begin position="36"/>
        <end position="58"/>
    </location>
</feature>
<keyword evidence="8" id="KW-1185">Reference proteome</keyword>
<evidence type="ECO:0000256" key="4">
    <source>
        <dbReference type="ARBA" id="ARBA00023002"/>
    </source>
</evidence>
<dbReference type="InterPro" id="IPR016164">
    <property type="entry name" value="FAD-linked_Oxase-like_C"/>
</dbReference>
<keyword evidence="3" id="KW-0274">FAD</keyword>
<dbReference type="EMBL" id="LCTW02000245">
    <property type="protein sequence ID" value="KXX75835.1"/>
    <property type="molecule type" value="Genomic_DNA"/>
</dbReference>
<dbReference type="Gene3D" id="3.40.462.10">
    <property type="entry name" value="FAD-linked oxidases, C-terminal domain"/>
    <property type="match status" value="1"/>
</dbReference>
<dbReference type="GO" id="GO:0008720">
    <property type="term" value="F:D-lactate dehydrogenase (NAD+) activity"/>
    <property type="evidence" value="ECO:0007669"/>
    <property type="project" value="TreeGrafter"/>
</dbReference>
<dbReference type="GO" id="GO:0004458">
    <property type="term" value="F:D-lactate dehydrogenase (cytochrome) activity"/>
    <property type="evidence" value="ECO:0007669"/>
    <property type="project" value="TreeGrafter"/>
</dbReference>
<feature type="domain" description="FAD-binding PCMH-type" evidence="6">
    <location>
        <begin position="107"/>
        <end position="299"/>
    </location>
</feature>
<dbReference type="Pfam" id="PF02913">
    <property type="entry name" value="FAD-oxidase_C"/>
    <property type="match status" value="1"/>
</dbReference>
<dbReference type="PROSITE" id="PS51387">
    <property type="entry name" value="FAD_PCMH"/>
    <property type="match status" value="1"/>
</dbReference>
<evidence type="ECO:0000256" key="3">
    <source>
        <dbReference type="ARBA" id="ARBA00022827"/>
    </source>
</evidence>
<evidence type="ECO:0000313" key="8">
    <source>
        <dbReference type="Proteomes" id="UP000078237"/>
    </source>
</evidence>
<dbReference type="InterPro" id="IPR004113">
    <property type="entry name" value="FAD-bd_oxidored_4_C"/>
</dbReference>
<feature type="region of interest" description="Disordered" evidence="5">
    <location>
        <begin position="1"/>
        <end position="21"/>
    </location>
</feature>
<dbReference type="SUPFAM" id="SSF56176">
    <property type="entry name" value="FAD-binding/transporter-associated domain-like"/>
    <property type="match status" value="1"/>
</dbReference>
<dbReference type="Pfam" id="PF01565">
    <property type="entry name" value="FAD_binding_4"/>
    <property type="match status" value="1"/>
</dbReference>
<reference evidence="7 8" key="1">
    <citation type="journal article" date="2016" name="Genome Announc.">
        <title>Genome Sequence of Madurella mycetomatis mm55, Isolated from a Human Mycetoma Case in Sudan.</title>
        <authorList>
            <person name="Smit S."/>
            <person name="Derks M.F."/>
            <person name="Bervoets S."/>
            <person name="Fahal A."/>
            <person name="van Leeuwen W."/>
            <person name="van Belkum A."/>
            <person name="van de Sande W.W."/>
        </authorList>
    </citation>
    <scope>NUCLEOTIDE SEQUENCE [LARGE SCALE GENOMIC DNA]</scope>
    <source>
        <strain evidence="8">mm55</strain>
    </source>
</reference>
<dbReference type="InterPro" id="IPR016171">
    <property type="entry name" value="Vanillyl_alc_oxidase_C-sub2"/>
</dbReference>
<dbReference type="Proteomes" id="UP000078237">
    <property type="component" value="Unassembled WGS sequence"/>
</dbReference>
<organism evidence="7 8">
    <name type="scientific">Madurella mycetomatis</name>
    <dbReference type="NCBI Taxonomy" id="100816"/>
    <lineage>
        <taxon>Eukaryota</taxon>
        <taxon>Fungi</taxon>
        <taxon>Dikarya</taxon>
        <taxon>Ascomycota</taxon>
        <taxon>Pezizomycotina</taxon>
        <taxon>Sordariomycetes</taxon>
        <taxon>Sordariomycetidae</taxon>
        <taxon>Sordariales</taxon>
        <taxon>Sordariales incertae sedis</taxon>
        <taxon>Madurella</taxon>
    </lineage>
</organism>
<dbReference type="PANTHER" id="PTHR11748">
    <property type="entry name" value="D-LACTATE DEHYDROGENASE"/>
    <property type="match status" value="1"/>
</dbReference>
<dbReference type="InterPro" id="IPR016170">
    <property type="entry name" value="Cytok_DH_C_sf"/>
</dbReference>
<evidence type="ECO:0000256" key="1">
    <source>
        <dbReference type="ARBA" id="ARBA00001974"/>
    </source>
</evidence>
<evidence type="ECO:0000313" key="7">
    <source>
        <dbReference type="EMBL" id="KXX75835.1"/>
    </source>
</evidence>
<keyword evidence="4" id="KW-0560">Oxidoreductase</keyword>
<dbReference type="OrthoDB" id="5332616at2759"/>
<dbReference type="VEuPathDB" id="FungiDB:MMYC01_206621"/>
<comment type="caution">
    <text evidence="7">The sequence shown here is derived from an EMBL/GenBank/DDBJ whole genome shotgun (WGS) entry which is preliminary data.</text>
</comment>
<accession>A0A175VX70</accession>
<evidence type="ECO:0000256" key="2">
    <source>
        <dbReference type="ARBA" id="ARBA00022630"/>
    </source>
</evidence>
<dbReference type="STRING" id="100816.A0A175VX70"/>
<dbReference type="AlphaFoldDB" id="A0A175VX70"/>
<dbReference type="InterPro" id="IPR016169">
    <property type="entry name" value="FAD-bd_PCMH_sub2"/>
</dbReference>
<dbReference type="GO" id="GO:0071949">
    <property type="term" value="F:FAD binding"/>
    <property type="evidence" value="ECO:0007669"/>
    <property type="project" value="InterPro"/>
</dbReference>
<comment type="cofactor">
    <cofactor evidence="1">
        <name>FAD</name>
        <dbReference type="ChEBI" id="CHEBI:57692"/>
    </cofactor>
</comment>
<proteinExistence type="predicted"/>
<dbReference type="PANTHER" id="PTHR11748:SF114">
    <property type="entry name" value="ARYL-ALCOHOL OXIDASE VANILLYL-ALCOHOL OXIDASE (AFU_ORTHOLOGUE AFUA_3G09500)-RELATED"/>
    <property type="match status" value="1"/>
</dbReference>
<dbReference type="InterPro" id="IPR036318">
    <property type="entry name" value="FAD-bd_PCMH-like_sf"/>
</dbReference>
<dbReference type="InterPro" id="IPR016166">
    <property type="entry name" value="FAD-bd_PCMH"/>
</dbReference>
<dbReference type="GO" id="GO:1903457">
    <property type="term" value="P:lactate catabolic process"/>
    <property type="evidence" value="ECO:0007669"/>
    <property type="project" value="TreeGrafter"/>
</dbReference>
<evidence type="ECO:0000256" key="5">
    <source>
        <dbReference type="SAM" id="MobiDB-lite"/>
    </source>
</evidence>
<dbReference type="Gene3D" id="3.30.43.10">
    <property type="entry name" value="Uridine Diphospho-n-acetylenolpyruvylglucosamine Reductase, domain 2"/>
    <property type="match status" value="1"/>
</dbReference>
<evidence type="ECO:0000259" key="6">
    <source>
        <dbReference type="PROSITE" id="PS51387"/>
    </source>
</evidence>
<dbReference type="Gene3D" id="3.30.465.10">
    <property type="match status" value="1"/>
</dbReference>
<dbReference type="InterPro" id="IPR016167">
    <property type="entry name" value="FAD-bd_PCMH_sub1"/>
</dbReference>
<feature type="compositionally biased region" description="Pro residues" evidence="5">
    <location>
        <begin position="1"/>
        <end position="12"/>
    </location>
</feature>